<comment type="caution">
    <text evidence="1">The sequence shown here is derived from an EMBL/GenBank/DDBJ whole genome shotgun (WGS) entry which is preliminary data.</text>
</comment>
<gene>
    <name evidence="1" type="ORF">VTK73DRAFT_1420</name>
</gene>
<evidence type="ECO:0000313" key="2">
    <source>
        <dbReference type="Proteomes" id="UP001586593"/>
    </source>
</evidence>
<evidence type="ECO:0008006" key="3">
    <source>
        <dbReference type="Google" id="ProtNLM"/>
    </source>
</evidence>
<dbReference type="Proteomes" id="UP001586593">
    <property type="component" value="Unassembled WGS sequence"/>
</dbReference>
<name>A0ABR3VTH3_9PEZI</name>
<dbReference type="EMBL" id="JAZHXJ010001345">
    <property type="protein sequence ID" value="KAL1844965.1"/>
    <property type="molecule type" value="Genomic_DNA"/>
</dbReference>
<accession>A0ABR3VTH3</accession>
<proteinExistence type="predicted"/>
<sequence>MIYRHERVIAYYANHDSTACVGRTRPFPFPQPFQQFWGVDGFTFCRMPDCNHCARSPEFAPMHYDCHEIFMQAVASGSNSNGNSSNSSNSSDADELHVRQRLWMAAAWRKPWRHAQPLYFVSYDFGEHFRRAASLCGLSFLVHLPPELLVMVRKYSDQSLFWRCISVFRLASSIATVSPQPLQSVGLGDILSWKRHGTLVRTTSSDSPLPVLRIVIDSEGILEVERLATWPEYTGSCESTRAYVVERQDRVSKWVAQIQDGYMRLQWPAEAPPPQMWNTSNPPDETQILAYPVDLPACRFLHAVELGSVRGLTFFFEPGGALRNIHVHRFDHPCAISTYDRLGYRTRQFLVWVYLPIPEGDELVVFGLRTFRRRPFGKLPPRFASLLPPYFNPVGDGAYHSWAPLDGVSTSVVFYGGEARYCRGVLLYYTNGGCRAIGQCRVQADPSKKVDGSLFCFRADKFRTSTQKELYRQSDSKRQKCVTWSKNRNRDRVESVVNKALLHKNPIPSLLHACPL</sequence>
<protein>
    <recommendedName>
        <fullName evidence="3">F-box domain-containing protein</fullName>
    </recommendedName>
</protein>
<organism evidence="1 2">
    <name type="scientific">Phialemonium thermophilum</name>
    <dbReference type="NCBI Taxonomy" id="223376"/>
    <lineage>
        <taxon>Eukaryota</taxon>
        <taxon>Fungi</taxon>
        <taxon>Dikarya</taxon>
        <taxon>Ascomycota</taxon>
        <taxon>Pezizomycotina</taxon>
        <taxon>Sordariomycetes</taxon>
        <taxon>Sordariomycetidae</taxon>
        <taxon>Cephalothecales</taxon>
        <taxon>Cephalothecaceae</taxon>
        <taxon>Phialemonium</taxon>
    </lineage>
</organism>
<reference evidence="1 2" key="1">
    <citation type="journal article" date="2024" name="Commun. Biol.">
        <title>Comparative genomic analysis of thermophilic fungi reveals convergent evolutionary adaptations and gene losses.</title>
        <authorList>
            <person name="Steindorff A.S."/>
            <person name="Aguilar-Pontes M.V."/>
            <person name="Robinson A.J."/>
            <person name="Andreopoulos B."/>
            <person name="LaButti K."/>
            <person name="Kuo A."/>
            <person name="Mondo S."/>
            <person name="Riley R."/>
            <person name="Otillar R."/>
            <person name="Haridas S."/>
            <person name="Lipzen A."/>
            <person name="Grimwood J."/>
            <person name="Schmutz J."/>
            <person name="Clum A."/>
            <person name="Reid I.D."/>
            <person name="Moisan M.C."/>
            <person name="Butler G."/>
            <person name="Nguyen T.T.M."/>
            <person name="Dewar K."/>
            <person name="Conant G."/>
            <person name="Drula E."/>
            <person name="Henrissat B."/>
            <person name="Hansel C."/>
            <person name="Singer S."/>
            <person name="Hutchinson M.I."/>
            <person name="de Vries R.P."/>
            <person name="Natvig D.O."/>
            <person name="Powell A.J."/>
            <person name="Tsang A."/>
            <person name="Grigoriev I.V."/>
        </authorList>
    </citation>
    <scope>NUCLEOTIDE SEQUENCE [LARGE SCALE GENOMIC DNA]</scope>
    <source>
        <strain evidence="1 2">ATCC 24622</strain>
    </source>
</reference>
<evidence type="ECO:0000313" key="1">
    <source>
        <dbReference type="EMBL" id="KAL1844965.1"/>
    </source>
</evidence>
<keyword evidence="2" id="KW-1185">Reference proteome</keyword>